<dbReference type="GO" id="GO:0005634">
    <property type="term" value="C:nucleus"/>
    <property type="evidence" value="ECO:0007669"/>
    <property type="project" value="UniProtKB-SubCell"/>
</dbReference>
<evidence type="ECO:0000256" key="4">
    <source>
        <dbReference type="ARBA" id="ARBA00022833"/>
    </source>
</evidence>
<feature type="compositionally biased region" description="Polar residues" evidence="7">
    <location>
        <begin position="635"/>
        <end position="651"/>
    </location>
</feature>
<feature type="region of interest" description="Disordered" evidence="7">
    <location>
        <begin position="1173"/>
        <end position="1214"/>
    </location>
</feature>
<evidence type="ECO:0000313" key="10">
    <source>
        <dbReference type="EMBL" id="KAJ6819955.1"/>
    </source>
</evidence>
<feature type="compositionally biased region" description="Basic and acidic residues" evidence="7">
    <location>
        <begin position="1646"/>
        <end position="1657"/>
    </location>
</feature>
<dbReference type="InterPro" id="IPR013083">
    <property type="entry name" value="Znf_RING/FYVE/PHD"/>
</dbReference>
<feature type="compositionally biased region" description="Basic and acidic residues" evidence="7">
    <location>
        <begin position="1103"/>
        <end position="1119"/>
    </location>
</feature>
<accession>A0AAX6FV46</accession>
<dbReference type="InterPro" id="IPR019787">
    <property type="entry name" value="Znf_PHD-finger"/>
</dbReference>
<comment type="subcellular location">
    <subcellularLocation>
        <location evidence="1">Nucleus</location>
    </subcellularLocation>
</comment>
<evidence type="ECO:0000259" key="9">
    <source>
        <dbReference type="PROSITE" id="PS51186"/>
    </source>
</evidence>
<keyword evidence="5" id="KW-0539">Nucleus</keyword>
<dbReference type="Pfam" id="PF23209">
    <property type="entry name" value="IDM1_C"/>
    <property type="match status" value="1"/>
</dbReference>
<evidence type="ECO:0000256" key="5">
    <source>
        <dbReference type="ARBA" id="ARBA00023242"/>
    </source>
</evidence>
<sequence length="1878" mass="208630">MIWVHSVWNVAILKEYHRTERMAGENPAGEKVIRILDREEMEDLATDGFEGSKEEYGILMEVLYRTRINDASSSNFLPGTTGFQPDGGSNIRSGSSVLTSPSSFKESGHGVLAHSKMNVGEGNGIRFSRETYSWTGWDAGSANVKQPKLSHALAEASNGFANLSSSKVGTNMCSPDSSDVFPKVPCRIVETFGHGVLSSYYMPCLRNITLGSNVTDDGVLSNSEERNQHKKDGETLVEEKSSASPGSHGSHASQLVVSGTRVVLEEGSRHKEDGNLLLEEKSNHSPGSHDGYCSQLILSGKPPEVLEKTRKALASRRAEEFRITDANGNKKHLRDHAFHLLRKAGWGVIVRRRKQKDKKDYYYRSPEGHLVYSLAKSWILCGRMLQSASLNSECDQYGRQWSNIDDFWGDLTDTLVYIEKELRHGENNARSTLLEWQLLDPFMAVVCIDQKMRHLQHGKPLGAVKSATFGLGEDRNMIMEAKEDDYISYSSRRPRGRLSLIPSFMSERKPEMIESPCKQQVSTEQVCPEPENKRKFAQEENKAHCNAYIRNRRLKTLARRIGKGFYRELHGMNCKGSSREHKSREPNHSVSTRRSSGINSSKGSPTDVVLAQEAPRLTVGKSKSHASRSSKAACPNNNISTTNLNGEVSSGSEEILMGRPCKRFKTDYTTEARLFQEKNEHSIEGRLVNKNTLHCSLTAATQVEGLDSFVAQYDDVNQGAVVEERDRSGHNSGSEVNTENANIQVGGIAHGNTLNNSVTTVSQLESLEDSSISQCDSVRQVVASEEYHTTGHNLISEVNTENSTNISSHKKELDDRIQQNTSKSGDGRNFLFLNQPLHPLQEKKISLLYPQEENLSGAVDKCRQKLLGCLNNNPDEIKRVIMQQEMPSSVYPASLMGDDFVFGGNISNVNFQIQQEELNSCLEEDPSLVEKVVTASKSRKSRSCKNIDGASKASKSGSKQKRGPKPQSTSIRKANKKSKKISEIEDSKISVRGSISHENCGETSGLGMDYMINSIDFSAPLKGNILFPSEPPTECLGREEQNGEVSKAHASALPDANSFKKPRKRSANSETKARRPRKSKKSIPMPLEDQQGSTLLKSNGDQENNREQEDRQHDNGDINTKFHCEKESLGAAIVANDEPPSIKSQVCKESGQKRLLGCRIYDNDLLVSAINKNKESGSASRAQPAQPRTNRKHKRGRGSTRREPTRGTTRNRRDLSIDKKQTILSTKTVLYWLIEMGIISTNDTIQYRDPKSNTVVKEGRISKGGIICKCCNDILCVSRFKFHAGFKVNRPALNLFLTSGRTYTLCQLQAWSVEYKRRKHGIPVKEVEEMDENDDACALCGDGGELICCDSCPSSYHQTCLPFQDLPEGSWYCPHCICDICGDVINASEASSASIAVKCLQCGKKYHQTCVKENISCKGEVEPESWFCGENCEELFVGLHSLVGEMNRVGDGFYCSILRCTHGDQKLHSAHKIASMAECHTKLAVALKIMEECFIPMLDPRTGVNMIPHALYNWGSRFERLNYEGFYTAILEQDDEIISVASIRVHGVTVAEMPLIATCTERRGQGMCRRLVRAIEEILRSYKVKTLVIAAIPDLVDTWLSGFGYELVEEDERKQLSEMNLMLFPGTILVKKSLYQVKVKEPGHAKENNDLLSRKQENPSSGVFHDTCAGNGHRSAGGNPSSTAEYSKNGEFLNTNSLNSKSRTSKTCKEQQTFSAEEALVTEKSTPFTSSVYSYSSSVSQQVTRLLTDPIFEAVHSLMRKWHRGENVHNGTVVSDTDVRLEKRADGVTDDSSSEYSKEPCGYKADTLRGEGPQKVGSAETVGALQNGVCKGNASVIVEEKVLNKCSFSGKNTLRSIKKLPQMIRKLEQSSHRNSDEH</sequence>
<feature type="region of interest" description="Disordered" evidence="7">
    <location>
        <begin position="571"/>
        <end position="651"/>
    </location>
</feature>
<evidence type="ECO:0008006" key="12">
    <source>
        <dbReference type="Google" id="ProtNLM"/>
    </source>
</evidence>
<reference evidence="10" key="2">
    <citation type="submission" date="2023-04" db="EMBL/GenBank/DDBJ databases">
        <authorList>
            <person name="Bruccoleri R.E."/>
            <person name="Oakeley E.J."/>
            <person name="Faust A.-M."/>
            <person name="Dessus-Babus S."/>
            <person name="Altorfer M."/>
            <person name="Burckhardt D."/>
            <person name="Oertli M."/>
            <person name="Naumann U."/>
            <person name="Petersen F."/>
            <person name="Wong J."/>
        </authorList>
    </citation>
    <scope>NUCLEOTIDE SEQUENCE</scope>
    <source>
        <strain evidence="10">GSM-AAB239-AS_SAM_17_03QT</strain>
        <tissue evidence="10">Leaf</tissue>
    </source>
</reference>
<name>A0AAX6FV46_IRIPA</name>
<dbReference type="SUPFAM" id="SSF55729">
    <property type="entry name" value="Acyl-CoA N-acyltransferases (Nat)"/>
    <property type="match status" value="1"/>
</dbReference>
<feature type="compositionally biased region" description="Low complexity" evidence="7">
    <location>
        <begin position="242"/>
        <end position="253"/>
    </location>
</feature>
<feature type="region of interest" description="Disordered" evidence="7">
    <location>
        <begin position="1786"/>
        <end position="1814"/>
    </location>
</feature>
<feature type="region of interest" description="Disordered" evidence="7">
    <location>
        <begin position="79"/>
        <end position="102"/>
    </location>
</feature>
<dbReference type="CDD" id="cd15489">
    <property type="entry name" value="PHD_SF"/>
    <property type="match status" value="1"/>
</dbReference>
<dbReference type="PANTHER" id="PTHR46508:SF2">
    <property type="entry name" value="INCREASED DNA METHYLATION 1"/>
    <property type="match status" value="1"/>
</dbReference>
<evidence type="ECO:0000256" key="7">
    <source>
        <dbReference type="SAM" id="MobiDB-lite"/>
    </source>
</evidence>
<organism evidence="10 11">
    <name type="scientific">Iris pallida</name>
    <name type="common">Sweet iris</name>
    <dbReference type="NCBI Taxonomy" id="29817"/>
    <lineage>
        <taxon>Eukaryota</taxon>
        <taxon>Viridiplantae</taxon>
        <taxon>Streptophyta</taxon>
        <taxon>Embryophyta</taxon>
        <taxon>Tracheophyta</taxon>
        <taxon>Spermatophyta</taxon>
        <taxon>Magnoliopsida</taxon>
        <taxon>Liliopsida</taxon>
        <taxon>Asparagales</taxon>
        <taxon>Iridaceae</taxon>
        <taxon>Iridoideae</taxon>
        <taxon>Irideae</taxon>
        <taxon>Iris</taxon>
    </lineage>
</organism>
<dbReference type="Gene3D" id="3.40.630.30">
    <property type="match status" value="1"/>
</dbReference>
<dbReference type="InterPro" id="IPR019786">
    <property type="entry name" value="Zinc_finger_PHD-type_CS"/>
</dbReference>
<evidence type="ECO:0000256" key="1">
    <source>
        <dbReference type="ARBA" id="ARBA00004123"/>
    </source>
</evidence>
<dbReference type="GO" id="GO:0008270">
    <property type="term" value="F:zinc ion binding"/>
    <property type="evidence" value="ECO:0007669"/>
    <property type="project" value="UniProtKB-KW"/>
</dbReference>
<dbReference type="SMART" id="SM00249">
    <property type="entry name" value="PHD"/>
    <property type="match status" value="2"/>
</dbReference>
<dbReference type="CDD" id="cd04301">
    <property type="entry name" value="NAT_SF"/>
    <property type="match status" value="1"/>
</dbReference>
<keyword evidence="11" id="KW-1185">Reference proteome</keyword>
<feature type="region of interest" description="Disordered" evidence="7">
    <location>
        <begin position="1030"/>
        <end position="1119"/>
    </location>
</feature>
<feature type="domain" description="N-acetyltransferase" evidence="9">
    <location>
        <begin position="1471"/>
        <end position="1627"/>
    </location>
</feature>
<dbReference type="GO" id="GO:0016747">
    <property type="term" value="F:acyltransferase activity, transferring groups other than amino-acyl groups"/>
    <property type="evidence" value="ECO:0007669"/>
    <property type="project" value="InterPro"/>
</dbReference>
<feature type="compositionally biased region" description="Basic residues" evidence="7">
    <location>
        <begin position="1189"/>
        <end position="1199"/>
    </location>
</feature>
<keyword evidence="4" id="KW-0862">Zinc</keyword>
<dbReference type="PROSITE" id="PS50016">
    <property type="entry name" value="ZF_PHD_2"/>
    <property type="match status" value="1"/>
</dbReference>
<dbReference type="Proteomes" id="UP001140949">
    <property type="component" value="Unassembled WGS sequence"/>
</dbReference>
<protein>
    <recommendedName>
        <fullName evidence="12">Histone acetyltransferase</fullName>
    </recommendedName>
</protein>
<dbReference type="PANTHER" id="PTHR46508">
    <property type="entry name" value="PHD FINGER FAMILY PROTEIN"/>
    <property type="match status" value="1"/>
</dbReference>
<evidence type="ECO:0000256" key="3">
    <source>
        <dbReference type="ARBA" id="ARBA00022771"/>
    </source>
</evidence>
<evidence type="ECO:0000313" key="11">
    <source>
        <dbReference type="Proteomes" id="UP001140949"/>
    </source>
</evidence>
<dbReference type="InterPro" id="IPR001965">
    <property type="entry name" value="Znf_PHD"/>
</dbReference>
<reference evidence="10" key="1">
    <citation type="journal article" date="2023" name="GigaByte">
        <title>Genome assembly of the bearded iris, Iris pallida Lam.</title>
        <authorList>
            <person name="Bruccoleri R.E."/>
            <person name="Oakeley E.J."/>
            <person name="Faust A.M.E."/>
            <person name="Altorfer M."/>
            <person name="Dessus-Babus S."/>
            <person name="Burckhardt D."/>
            <person name="Oertli M."/>
            <person name="Naumann U."/>
            <person name="Petersen F."/>
            <person name="Wong J."/>
        </authorList>
    </citation>
    <scope>NUCLEOTIDE SEQUENCE</scope>
    <source>
        <strain evidence="10">GSM-AAB239-AS_SAM_17_03QT</strain>
    </source>
</reference>
<feature type="domain" description="PHD-type" evidence="8">
    <location>
        <begin position="1334"/>
        <end position="1379"/>
    </location>
</feature>
<feature type="region of interest" description="Disordered" evidence="7">
    <location>
        <begin position="216"/>
        <end position="256"/>
    </location>
</feature>
<dbReference type="PROSITE" id="PS51186">
    <property type="entry name" value="GNAT"/>
    <property type="match status" value="1"/>
</dbReference>
<proteinExistence type="predicted"/>
<evidence type="ECO:0000256" key="2">
    <source>
        <dbReference type="ARBA" id="ARBA00022723"/>
    </source>
</evidence>
<dbReference type="InterPro" id="IPR011011">
    <property type="entry name" value="Znf_FYVE_PHD"/>
</dbReference>
<dbReference type="EMBL" id="JANAVB010025800">
    <property type="protein sequence ID" value="KAJ6819955.1"/>
    <property type="molecule type" value="Genomic_DNA"/>
</dbReference>
<dbReference type="InterPro" id="IPR000182">
    <property type="entry name" value="GNAT_dom"/>
</dbReference>
<evidence type="ECO:0000256" key="6">
    <source>
        <dbReference type="PROSITE-ProRule" id="PRU00146"/>
    </source>
</evidence>
<feature type="compositionally biased region" description="Polar residues" evidence="7">
    <location>
        <begin position="90"/>
        <end position="102"/>
    </location>
</feature>
<dbReference type="Gene3D" id="3.30.40.10">
    <property type="entry name" value="Zinc/RING finger domain, C3HC4 (zinc finger)"/>
    <property type="match status" value="1"/>
</dbReference>
<dbReference type="Pfam" id="PF16135">
    <property type="entry name" value="TDBD"/>
    <property type="match status" value="1"/>
</dbReference>
<feature type="compositionally biased region" description="Polar residues" evidence="7">
    <location>
        <begin position="1678"/>
        <end position="1688"/>
    </location>
</feature>
<keyword evidence="2" id="KW-0479">Metal-binding</keyword>
<feature type="compositionally biased region" description="Polar residues" evidence="7">
    <location>
        <begin position="1090"/>
        <end position="1102"/>
    </location>
</feature>
<dbReference type="SUPFAM" id="SSF57903">
    <property type="entry name" value="FYVE/PHD zinc finger"/>
    <property type="match status" value="1"/>
</dbReference>
<feature type="compositionally biased region" description="Basic and acidic residues" evidence="7">
    <location>
        <begin position="1200"/>
        <end position="1214"/>
    </location>
</feature>
<evidence type="ECO:0000259" key="8">
    <source>
        <dbReference type="PROSITE" id="PS50016"/>
    </source>
</evidence>
<keyword evidence="3 6" id="KW-0863">Zinc-finger</keyword>
<dbReference type="CDD" id="cd15532">
    <property type="entry name" value="PHD2_CHD_II"/>
    <property type="match status" value="1"/>
</dbReference>
<dbReference type="Pfam" id="PF00628">
    <property type="entry name" value="PHD"/>
    <property type="match status" value="1"/>
</dbReference>
<feature type="region of interest" description="Disordered" evidence="7">
    <location>
        <begin position="1646"/>
        <end position="1688"/>
    </location>
</feature>
<dbReference type="PROSITE" id="PS01359">
    <property type="entry name" value="ZF_PHD_1"/>
    <property type="match status" value="1"/>
</dbReference>
<dbReference type="InterPro" id="IPR056511">
    <property type="entry name" value="IDM1_C"/>
</dbReference>
<feature type="compositionally biased region" description="Basic and acidic residues" evidence="7">
    <location>
        <begin position="577"/>
        <end position="587"/>
    </location>
</feature>
<gene>
    <name evidence="10" type="ORF">M6B38_398600</name>
</gene>
<dbReference type="InterPro" id="IPR016181">
    <property type="entry name" value="Acyl_CoA_acyltransferase"/>
</dbReference>
<feature type="compositionally biased region" description="Polar residues" evidence="7">
    <location>
        <begin position="588"/>
        <end position="604"/>
    </location>
</feature>
<feature type="compositionally biased region" description="Polar residues" evidence="7">
    <location>
        <begin position="1176"/>
        <end position="1188"/>
    </location>
</feature>
<dbReference type="InterPro" id="IPR032308">
    <property type="entry name" value="TDBD"/>
</dbReference>
<feature type="region of interest" description="Disordered" evidence="7">
    <location>
        <begin position="943"/>
        <end position="983"/>
    </location>
</feature>
<comment type="caution">
    <text evidence="10">The sequence shown here is derived from an EMBL/GenBank/DDBJ whole genome shotgun (WGS) entry which is preliminary data.</text>
</comment>
<feature type="compositionally biased region" description="Basic and acidic residues" evidence="7">
    <location>
        <begin position="223"/>
        <end position="241"/>
    </location>
</feature>